<sequence length="280" mass="30684">MAHSRRLPNPKPKKLPKCPPEAIKTGIQKNLRARNPITYGLASRRSRYSPSLLNKSPLVKGQTTATSNLKAGCVLQNKCKGALQKIYINMKFLLDQSGYMGCADSGKPMISKTGNTLNKPHSVVKLAHLLFTCTYATGKNVLLPGVNPTEDTKNYPTTENTSPDKHLSLLKKKKQLVDSSSDEDTVEVIPTHCPPPPKRVQGSKYDIFKSGVESLVGEIREMGSHPKDDIKSTVNKNSMGLPSVLENDANAEVPVSLAETTNQMVCKAWLEDTITKMEQS</sequence>
<evidence type="ECO:0000313" key="3">
    <source>
        <dbReference type="Proteomes" id="UP000037035"/>
    </source>
</evidence>
<dbReference type="Proteomes" id="UP000037035">
    <property type="component" value="Unassembled WGS sequence"/>
</dbReference>
<protein>
    <submittedName>
        <fullName evidence="2">Uncharacterized protein</fullName>
    </submittedName>
</protein>
<name>A0A0L6V1H6_9BASI</name>
<dbReference type="EMBL" id="LAVV01008036">
    <property type="protein sequence ID" value="KNZ53995.1"/>
    <property type="molecule type" value="Genomic_DNA"/>
</dbReference>
<dbReference type="OrthoDB" id="76215at2759"/>
<gene>
    <name evidence="2" type="ORF">VP01_3080g3</name>
</gene>
<evidence type="ECO:0000256" key="1">
    <source>
        <dbReference type="SAM" id="MobiDB-lite"/>
    </source>
</evidence>
<feature type="region of interest" description="Disordered" evidence="1">
    <location>
        <begin position="1"/>
        <end position="21"/>
    </location>
</feature>
<dbReference type="VEuPathDB" id="FungiDB:VP01_3080g3"/>
<comment type="caution">
    <text evidence="2">The sequence shown here is derived from an EMBL/GenBank/DDBJ whole genome shotgun (WGS) entry which is preliminary data.</text>
</comment>
<accession>A0A0L6V1H6</accession>
<reference evidence="2 3" key="1">
    <citation type="submission" date="2015-08" db="EMBL/GenBank/DDBJ databases">
        <title>Next Generation Sequencing and Analysis of the Genome of Puccinia sorghi L Schw, the Causal Agent of Maize Common Rust.</title>
        <authorList>
            <person name="Rochi L."/>
            <person name="Burguener G."/>
            <person name="Darino M."/>
            <person name="Turjanski A."/>
            <person name="Kreff E."/>
            <person name="Dieguez M.J."/>
            <person name="Sacco F."/>
        </authorList>
    </citation>
    <scope>NUCLEOTIDE SEQUENCE [LARGE SCALE GENOMIC DNA]</scope>
    <source>
        <strain evidence="2 3">RO10H11247</strain>
    </source>
</reference>
<keyword evidence="3" id="KW-1185">Reference proteome</keyword>
<feature type="compositionally biased region" description="Basic residues" evidence="1">
    <location>
        <begin position="1"/>
        <end position="16"/>
    </location>
</feature>
<dbReference type="AlphaFoldDB" id="A0A0L6V1H6"/>
<proteinExistence type="predicted"/>
<evidence type="ECO:0000313" key="2">
    <source>
        <dbReference type="EMBL" id="KNZ53995.1"/>
    </source>
</evidence>
<organism evidence="2 3">
    <name type="scientific">Puccinia sorghi</name>
    <dbReference type="NCBI Taxonomy" id="27349"/>
    <lineage>
        <taxon>Eukaryota</taxon>
        <taxon>Fungi</taxon>
        <taxon>Dikarya</taxon>
        <taxon>Basidiomycota</taxon>
        <taxon>Pucciniomycotina</taxon>
        <taxon>Pucciniomycetes</taxon>
        <taxon>Pucciniales</taxon>
        <taxon>Pucciniaceae</taxon>
        <taxon>Puccinia</taxon>
    </lineage>
</organism>